<name>A0A4R6VNQ9_9HYPH</name>
<dbReference type="EMBL" id="SNYR01000002">
    <property type="protein sequence ID" value="TDQ63846.1"/>
    <property type="molecule type" value="Genomic_DNA"/>
</dbReference>
<accession>A0A4R6VNQ9</accession>
<dbReference type="InterPro" id="IPR045599">
    <property type="entry name" value="DUF6456"/>
</dbReference>
<organism evidence="2 3">
    <name type="scientific">Maritalea mobilis</name>
    <dbReference type="NCBI Taxonomy" id="483324"/>
    <lineage>
        <taxon>Bacteria</taxon>
        <taxon>Pseudomonadati</taxon>
        <taxon>Pseudomonadota</taxon>
        <taxon>Alphaproteobacteria</taxon>
        <taxon>Hyphomicrobiales</taxon>
        <taxon>Devosiaceae</taxon>
        <taxon>Maritalea</taxon>
    </lineage>
</organism>
<dbReference type="RefSeq" id="WP_133572498.1">
    <property type="nucleotide sequence ID" value="NZ_SNYR01000002.1"/>
</dbReference>
<feature type="domain" description="DUF6456" evidence="1">
    <location>
        <begin position="105"/>
        <end position="228"/>
    </location>
</feature>
<reference evidence="2 3" key="1">
    <citation type="submission" date="2019-03" db="EMBL/GenBank/DDBJ databases">
        <title>Genomic Encyclopedia of Type Strains, Phase III (KMG-III): the genomes of soil and plant-associated and newly described type strains.</title>
        <authorList>
            <person name="Whitman W."/>
        </authorList>
    </citation>
    <scope>NUCLEOTIDE SEQUENCE [LARGE SCALE GENOMIC DNA]</scope>
    <source>
        <strain evidence="2 3">CGMCC 1.7002</strain>
    </source>
</reference>
<dbReference type="AlphaFoldDB" id="A0A4R6VNQ9"/>
<comment type="caution">
    <text evidence="2">The sequence shown here is derived from an EMBL/GenBank/DDBJ whole genome shotgun (WGS) entry which is preliminary data.</text>
</comment>
<proteinExistence type="predicted"/>
<dbReference type="Pfam" id="PF20057">
    <property type="entry name" value="DUF6456"/>
    <property type="match status" value="1"/>
</dbReference>
<keyword evidence="3" id="KW-1185">Reference proteome</keyword>
<dbReference type="Proteomes" id="UP000295391">
    <property type="component" value="Unassembled WGS sequence"/>
</dbReference>
<protein>
    <recommendedName>
        <fullName evidence="1">DUF6456 domain-containing protein</fullName>
    </recommendedName>
</protein>
<dbReference type="OrthoDB" id="7476630at2"/>
<evidence type="ECO:0000259" key="1">
    <source>
        <dbReference type="Pfam" id="PF20057"/>
    </source>
</evidence>
<evidence type="ECO:0000313" key="2">
    <source>
        <dbReference type="EMBL" id="TDQ63846.1"/>
    </source>
</evidence>
<evidence type="ECO:0000313" key="3">
    <source>
        <dbReference type="Proteomes" id="UP000295391"/>
    </source>
</evidence>
<sequence length="243" mass="27254">MQQIKRQVRFVSLLHKGGQVEECGQLHRVHHRAQKASLEAHIVDALVSQGVLQRRKQVLQTTSDASNWLRRQKLWLAQPDPGAPQMDAVQSDLTKLPQVGNGQLNRLFSRNAKKAILSADHILAAHRLERLIERAMLMPKITRDYRDLSMSLGQSKGSGQHDISDMAADARKELARLYQQLPPDCMSALMDICGFGKGLQEIEATRNWPRRSAKLVVKIGLDQLGAIWGIGELASPHWSKQIS</sequence>
<gene>
    <name evidence="2" type="ORF">ATL17_1854</name>
</gene>